<protein>
    <recommendedName>
        <fullName evidence="3">Wall-associated receptor kinase galacturonan-binding domain-containing protein</fullName>
    </recommendedName>
</protein>
<comment type="caution">
    <text evidence="4">The sequence shown here is derived from an EMBL/GenBank/DDBJ whole genome shotgun (WGS) entry which is preliminary data.</text>
</comment>
<accession>A0A835JDH2</accession>
<gene>
    <name evidence="4" type="ORF">SADUNF_Sadunf15G0016600</name>
</gene>
<name>A0A835JDH2_9ROSI</name>
<dbReference type="PANTHER" id="PTHR33138">
    <property type="entry name" value="OS01G0690200 PROTEIN"/>
    <property type="match status" value="1"/>
</dbReference>
<dbReference type="InterPro" id="IPR025287">
    <property type="entry name" value="WAK_GUB"/>
</dbReference>
<evidence type="ECO:0000313" key="5">
    <source>
        <dbReference type="Proteomes" id="UP000657918"/>
    </source>
</evidence>
<comment type="subcellular location">
    <subcellularLocation>
        <location evidence="1">Membrane</location>
        <topology evidence="1">Single-pass membrane protein</topology>
    </subcellularLocation>
</comment>
<keyword evidence="2" id="KW-0732">Signal</keyword>
<keyword evidence="5" id="KW-1185">Reference proteome</keyword>
<feature type="domain" description="Wall-associated receptor kinase galacturonan-binding" evidence="3">
    <location>
        <begin position="187"/>
        <end position="250"/>
    </location>
</feature>
<dbReference type="EMBL" id="JADGMS010000015">
    <property type="protein sequence ID" value="KAF9667376.1"/>
    <property type="molecule type" value="Genomic_DNA"/>
</dbReference>
<dbReference type="Proteomes" id="UP000657918">
    <property type="component" value="Unassembled WGS sequence"/>
</dbReference>
<dbReference type="OrthoDB" id="544400at2759"/>
<sequence length="497" mass="57048">MRSRAEPFHTFHYLHALNERKVLAMFWNVIGNSWKKKYTNPMAESSSENYFPSWVYNQIVEERLEIGDSEEDEKKMIAIALWHIQIKFPDRLPMNKVVEMLEGQVYDFLPRLFFFQKKQLCITQMKHGHLPCYLTSETRWGRNCRTSDFLLMSATKILLAGHTGTTLLLFLICIQVQTCISQTNHVCAPSSCGSLHNISLPFRLKGDPPNCGFSFYELSCENNQTVLYLYSERYLVQSINYNNSTIRVVDSNVNKGNCSSLPQHSLTGSNFSFGDPFDWRTSFWSPSYESQKVMMFMKCANPVKSPLYVDTAPCINGTNSYVLVVANFSYVENLCKVELIAMSSLPIKDYRNISYMDIHNRLVYGFEIWWKEVRCGLCKGKEKCYLPSEGFSCPTETGLIIARTVLCSPFVFAFLIYKWLRRHLSIPVLFPDETPTNYTYSTDETQSSSTLLDSSETISLLLNSGTSRAQKDSFARVDSFKAKTTSFNGPYGYKMLT</sequence>
<proteinExistence type="predicted"/>
<dbReference type="GO" id="GO:0030247">
    <property type="term" value="F:polysaccharide binding"/>
    <property type="evidence" value="ECO:0007669"/>
    <property type="project" value="InterPro"/>
</dbReference>
<organism evidence="4 5">
    <name type="scientific">Salix dunnii</name>
    <dbReference type="NCBI Taxonomy" id="1413687"/>
    <lineage>
        <taxon>Eukaryota</taxon>
        <taxon>Viridiplantae</taxon>
        <taxon>Streptophyta</taxon>
        <taxon>Embryophyta</taxon>
        <taxon>Tracheophyta</taxon>
        <taxon>Spermatophyta</taxon>
        <taxon>Magnoliopsida</taxon>
        <taxon>eudicotyledons</taxon>
        <taxon>Gunneridae</taxon>
        <taxon>Pentapetalae</taxon>
        <taxon>rosids</taxon>
        <taxon>fabids</taxon>
        <taxon>Malpighiales</taxon>
        <taxon>Salicaceae</taxon>
        <taxon>Saliceae</taxon>
        <taxon>Salix</taxon>
    </lineage>
</organism>
<dbReference type="AlphaFoldDB" id="A0A835JDH2"/>
<evidence type="ECO:0000313" key="4">
    <source>
        <dbReference type="EMBL" id="KAF9667376.1"/>
    </source>
</evidence>
<dbReference type="GO" id="GO:0016020">
    <property type="term" value="C:membrane"/>
    <property type="evidence" value="ECO:0007669"/>
    <property type="project" value="UniProtKB-SubCell"/>
</dbReference>
<evidence type="ECO:0000259" key="3">
    <source>
        <dbReference type="Pfam" id="PF13947"/>
    </source>
</evidence>
<evidence type="ECO:0000256" key="2">
    <source>
        <dbReference type="ARBA" id="ARBA00022729"/>
    </source>
</evidence>
<reference evidence="4 5" key="1">
    <citation type="submission" date="2020-10" db="EMBL/GenBank/DDBJ databases">
        <title>Plant Genome Project.</title>
        <authorList>
            <person name="Zhang R.-G."/>
        </authorList>
    </citation>
    <scope>NUCLEOTIDE SEQUENCE [LARGE SCALE GENOMIC DNA]</scope>
    <source>
        <strain evidence="4">FAFU-HL-1</strain>
        <tissue evidence="4">Leaf</tissue>
    </source>
</reference>
<evidence type="ECO:0000256" key="1">
    <source>
        <dbReference type="ARBA" id="ARBA00004167"/>
    </source>
</evidence>
<dbReference type="PANTHER" id="PTHR33138:SF30">
    <property type="entry name" value="LEAF RUST 10 DISEASE-RESISTANCE LOCUS RECEPTOR-LIKE PROTEIN KINASE-LIKE 2.7"/>
    <property type="match status" value="1"/>
</dbReference>
<dbReference type="Pfam" id="PF13947">
    <property type="entry name" value="GUB_WAK_bind"/>
    <property type="match status" value="1"/>
</dbReference>